<evidence type="ECO:0000313" key="9">
    <source>
        <dbReference type="EMBL" id="CEP08219.1"/>
    </source>
</evidence>
<keyword evidence="3 6" id="KW-0694">RNA-binding</keyword>
<feature type="compositionally biased region" description="Basic residues" evidence="7">
    <location>
        <begin position="218"/>
        <end position="232"/>
    </location>
</feature>
<dbReference type="Proteomes" id="UP000054107">
    <property type="component" value="Unassembled WGS sequence"/>
</dbReference>
<evidence type="ECO:0000256" key="1">
    <source>
        <dbReference type="ARBA" id="ARBA00004123"/>
    </source>
</evidence>
<dbReference type="AlphaFoldDB" id="A0A0B7MZ67"/>
<evidence type="ECO:0000313" key="10">
    <source>
        <dbReference type="Proteomes" id="UP000054107"/>
    </source>
</evidence>
<reference evidence="9 10" key="1">
    <citation type="submission" date="2014-09" db="EMBL/GenBank/DDBJ databases">
        <authorList>
            <person name="Ellenberger Sabrina"/>
        </authorList>
    </citation>
    <scope>NUCLEOTIDE SEQUENCE [LARGE SCALE GENOMIC DNA]</scope>
    <source>
        <strain evidence="9 10">CBS 412.66</strain>
    </source>
</reference>
<dbReference type="InterPro" id="IPR035979">
    <property type="entry name" value="RBD_domain_sf"/>
</dbReference>
<dbReference type="Pfam" id="PF00076">
    <property type="entry name" value="RRM_1"/>
    <property type="match status" value="2"/>
</dbReference>
<evidence type="ECO:0000256" key="6">
    <source>
        <dbReference type="PROSITE-ProRule" id="PRU00176"/>
    </source>
</evidence>
<dbReference type="PROSITE" id="PS50102">
    <property type="entry name" value="RRM"/>
    <property type="match status" value="2"/>
</dbReference>
<dbReference type="InterPro" id="IPR000504">
    <property type="entry name" value="RRM_dom"/>
</dbReference>
<dbReference type="PANTHER" id="PTHR48028">
    <property type="entry name" value="GLYCINE-RICH RNA-BINDING PROTEIN RZ1A"/>
    <property type="match status" value="1"/>
</dbReference>
<dbReference type="GO" id="GO:0005634">
    <property type="term" value="C:nucleus"/>
    <property type="evidence" value="ECO:0007669"/>
    <property type="project" value="UniProtKB-SubCell"/>
</dbReference>
<feature type="compositionally biased region" description="Basic and acidic residues" evidence="7">
    <location>
        <begin position="136"/>
        <end position="148"/>
    </location>
</feature>
<dbReference type="Gene3D" id="3.30.70.330">
    <property type="match status" value="2"/>
</dbReference>
<feature type="compositionally biased region" description="Basic and acidic residues" evidence="7">
    <location>
        <begin position="103"/>
        <end position="116"/>
    </location>
</feature>
<evidence type="ECO:0000256" key="2">
    <source>
        <dbReference type="ARBA" id="ARBA00022664"/>
    </source>
</evidence>
<evidence type="ECO:0000259" key="8">
    <source>
        <dbReference type="PROSITE" id="PS50102"/>
    </source>
</evidence>
<keyword evidence="10" id="KW-1185">Reference proteome</keyword>
<dbReference type="CDD" id="cd00590">
    <property type="entry name" value="RRM_SF"/>
    <property type="match status" value="1"/>
</dbReference>
<evidence type="ECO:0000256" key="7">
    <source>
        <dbReference type="SAM" id="MobiDB-lite"/>
    </source>
</evidence>
<feature type="domain" description="RRM" evidence="8">
    <location>
        <begin position="247"/>
        <end position="323"/>
    </location>
</feature>
<name>A0A0B7MZ67_9FUNG</name>
<feature type="region of interest" description="Disordered" evidence="7">
    <location>
        <begin position="90"/>
        <end position="241"/>
    </location>
</feature>
<organism evidence="9 10">
    <name type="scientific">Parasitella parasitica</name>
    <dbReference type="NCBI Taxonomy" id="35722"/>
    <lineage>
        <taxon>Eukaryota</taxon>
        <taxon>Fungi</taxon>
        <taxon>Fungi incertae sedis</taxon>
        <taxon>Mucoromycota</taxon>
        <taxon>Mucoromycotina</taxon>
        <taxon>Mucoromycetes</taxon>
        <taxon>Mucorales</taxon>
        <taxon>Mucorineae</taxon>
        <taxon>Mucoraceae</taxon>
        <taxon>Parasitella</taxon>
    </lineage>
</organism>
<keyword evidence="5" id="KW-0539">Nucleus</keyword>
<evidence type="ECO:0000256" key="3">
    <source>
        <dbReference type="ARBA" id="ARBA00022884"/>
    </source>
</evidence>
<feature type="compositionally biased region" description="Basic and acidic residues" evidence="7">
    <location>
        <begin position="159"/>
        <end position="174"/>
    </location>
</feature>
<dbReference type="GO" id="GO:0003723">
    <property type="term" value="F:RNA binding"/>
    <property type="evidence" value="ECO:0007669"/>
    <property type="project" value="UniProtKB-UniRule"/>
</dbReference>
<gene>
    <name evidence="9" type="primary">PARPA_01528.1 scaffold 1359</name>
</gene>
<accession>A0A0B7MZ67</accession>
<dbReference type="STRING" id="35722.A0A0B7MZ67"/>
<feature type="compositionally biased region" description="Low complexity" evidence="7">
    <location>
        <begin position="175"/>
        <end position="196"/>
    </location>
</feature>
<dbReference type="PANTHER" id="PTHR48028:SF4">
    <property type="entry name" value="SC35-LIKE SPLICING FACTOR"/>
    <property type="match status" value="1"/>
</dbReference>
<sequence>MTATSVTTKVDEPKATVLEGPPVQKGYKLFIGNLSFKTTKESLISFASTATAGKVLDANIITKHKRSLGYGFITFETEKEAEQAAKDLDSKSLNGREINVEVARPRVETTTDEPKKTSKSKRNARRRSKTSAALSTKEESSTKKEDKQVPLATKKKSTKKEGNVKKEELIKKEAAATSTSTDSSTAITNTAAVSSSEQEREQEHEKTPEQIAKEGAARRRRNQINKKRLNKKKSAEKAMRATEPSKTSLFVANLPYVTTDDDLNEVFKDYKLISAHVSRMNNGCSKGYGFVEFENEEERSKALESVKDIVLEGRSIYLKIALSQQKVPAVENDDKIKMEESAVNLKKEEMLSDDTIVDALKVEDTK</sequence>
<dbReference type="OrthoDB" id="439808at2759"/>
<comment type="subcellular location">
    <subcellularLocation>
        <location evidence="1">Nucleus</location>
    </subcellularLocation>
</comment>
<keyword evidence="2" id="KW-0507">mRNA processing</keyword>
<dbReference type="SMART" id="SM00360">
    <property type="entry name" value="RRM"/>
    <property type="match status" value="2"/>
</dbReference>
<dbReference type="GO" id="GO:0006397">
    <property type="term" value="P:mRNA processing"/>
    <property type="evidence" value="ECO:0007669"/>
    <property type="project" value="UniProtKB-KW"/>
</dbReference>
<feature type="compositionally biased region" description="Basic and acidic residues" evidence="7">
    <location>
        <begin position="197"/>
        <end position="217"/>
    </location>
</feature>
<feature type="compositionally biased region" description="Basic residues" evidence="7">
    <location>
        <begin position="117"/>
        <end position="129"/>
    </location>
</feature>
<dbReference type="InterPro" id="IPR012677">
    <property type="entry name" value="Nucleotide-bd_a/b_plait_sf"/>
</dbReference>
<dbReference type="EMBL" id="LN719426">
    <property type="protein sequence ID" value="CEP08219.1"/>
    <property type="molecule type" value="Genomic_DNA"/>
</dbReference>
<feature type="domain" description="RRM" evidence="8">
    <location>
        <begin position="27"/>
        <end position="105"/>
    </location>
</feature>
<evidence type="ECO:0000256" key="4">
    <source>
        <dbReference type="ARBA" id="ARBA00023187"/>
    </source>
</evidence>
<dbReference type="GO" id="GO:0008380">
    <property type="term" value="P:RNA splicing"/>
    <property type="evidence" value="ECO:0007669"/>
    <property type="project" value="UniProtKB-KW"/>
</dbReference>
<dbReference type="SUPFAM" id="SSF54928">
    <property type="entry name" value="RNA-binding domain, RBD"/>
    <property type="match status" value="2"/>
</dbReference>
<evidence type="ECO:0000256" key="5">
    <source>
        <dbReference type="ARBA" id="ARBA00023242"/>
    </source>
</evidence>
<protein>
    <recommendedName>
        <fullName evidence="8">RRM domain-containing protein</fullName>
    </recommendedName>
</protein>
<dbReference type="InterPro" id="IPR051106">
    <property type="entry name" value="RNA-bind/splicing_reg"/>
</dbReference>
<keyword evidence="4" id="KW-0508">mRNA splicing</keyword>
<proteinExistence type="predicted"/>